<dbReference type="CDD" id="cd00332">
    <property type="entry name" value="PAL-HAL"/>
    <property type="match status" value="1"/>
</dbReference>
<dbReference type="InterPro" id="IPR008948">
    <property type="entry name" value="L-Aspartase-like"/>
</dbReference>
<dbReference type="EMBL" id="JAPDHF010000007">
    <property type="protein sequence ID" value="KAJ4015477.1"/>
    <property type="molecule type" value="Genomic_DNA"/>
</dbReference>
<dbReference type="SUPFAM" id="SSF48557">
    <property type="entry name" value="L-aspartase-like"/>
    <property type="match status" value="1"/>
</dbReference>
<sequence length="489" mass="53842">MISQGITPLIPTRGSISASGDLSPLSYLGGMLEGNESIFVRVPDSHAVSKVVSAKEALESRGLSPVVLEPKEGLAIMNGTSVSTGHAALVLHDCHDLAILCQLLTSMTVEALAGKLSNFHDFISDVRPHSGQKEVSSNIREFLQGSKLCNGGEIDSKGLAQDRYAIRTAPQWIGPQLEDLSSAEAQISIELNATTDNPLIDVDNSCVHHGGNFQAASLTSAMEKARTVITMLGRLLLAQSGELVNPDLNKGLPPNLCADDPTISFSCKGVDINMTAYYSELAFLANSVASHVQSAELNNQSVNSLALISSRMTERATEILTMMVAAHLFTLCQAVDLRARDEDFLRKAHPLMQDRFADLFSDTISGEELSDMLPDLWSAFLSSWRANNRLESKARCRRVSVDMTSCLMEKFDFSNCRFRLILQRLQGWQRGLPDHLVSEYVSVEDRFSREQSTPRYLGKSTLRLYNFVRTRLGSERVRAPNDDDRNPDY</sequence>
<keyword evidence="3" id="KW-1185">Reference proteome</keyword>
<protein>
    <recommendedName>
        <fullName evidence="4">Phenylalanine ammonia-lyase</fullName>
    </recommendedName>
</protein>
<dbReference type="Gene3D" id="1.10.274.20">
    <property type="entry name" value="Phenylalanine ammonia-lyase 1, domain 3"/>
    <property type="match status" value="1"/>
</dbReference>
<name>A0A9W8PSV0_9HYPO</name>
<dbReference type="InterPro" id="IPR023144">
    <property type="entry name" value="Phe_NH3-lyase_shielding_dom_sf"/>
</dbReference>
<dbReference type="GO" id="GO:0016841">
    <property type="term" value="F:ammonia-lyase activity"/>
    <property type="evidence" value="ECO:0007669"/>
    <property type="project" value="InterPro"/>
</dbReference>
<reference evidence="2" key="1">
    <citation type="submission" date="2022-10" db="EMBL/GenBank/DDBJ databases">
        <title>Fusarium specimens isolated from Avocado Roots.</title>
        <authorList>
            <person name="Stajich J."/>
            <person name="Roper C."/>
            <person name="Heimlech-Rivalta G."/>
        </authorList>
    </citation>
    <scope>NUCLEOTIDE SEQUENCE</scope>
    <source>
        <strain evidence="2">CF00143</strain>
    </source>
</reference>
<evidence type="ECO:0000313" key="3">
    <source>
        <dbReference type="Proteomes" id="UP001152130"/>
    </source>
</evidence>
<dbReference type="PANTHER" id="PTHR10362">
    <property type="entry name" value="HISTIDINE AMMONIA-LYASE"/>
    <property type="match status" value="1"/>
</dbReference>
<dbReference type="Proteomes" id="UP001152130">
    <property type="component" value="Unassembled WGS sequence"/>
</dbReference>
<dbReference type="Pfam" id="PF00221">
    <property type="entry name" value="Lyase_aromatic"/>
    <property type="match status" value="1"/>
</dbReference>
<evidence type="ECO:0000256" key="1">
    <source>
        <dbReference type="ARBA" id="ARBA00007238"/>
    </source>
</evidence>
<comment type="caution">
    <text evidence="2">The sequence shown here is derived from an EMBL/GenBank/DDBJ whole genome shotgun (WGS) entry which is preliminary data.</text>
</comment>
<dbReference type="InterPro" id="IPR022313">
    <property type="entry name" value="Phe/His_NH3-lyase_AS"/>
</dbReference>
<accession>A0A9W8PSV0</accession>
<evidence type="ECO:0000313" key="2">
    <source>
        <dbReference type="EMBL" id="KAJ4015477.1"/>
    </source>
</evidence>
<comment type="similarity">
    <text evidence="1">Belongs to the PAL/histidase family.</text>
</comment>
<gene>
    <name evidence="2" type="ORF">NW766_005820</name>
</gene>
<dbReference type="AlphaFoldDB" id="A0A9W8PSV0"/>
<dbReference type="InterPro" id="IPR024083">
    <property type="entry name" value="Fumarase/histidase_N"/>
</dbReference>
<dbReference type="InterPro" id="IPR001106">
    <property type="entry name" value="Aromatic_Lyase"/>
</dbReference>
<organism evidence="2 3">
    <name type="scientific">Fusarium irregulare</name>
    <dbReference type="NCBI Taxonomy" id="2494466"/>
    <lineage>
        <taxon>Eukaryota</taxon>
        <taxon>Fungi</taxon>
        <taxon>Dikarya</taxon>
        <taxon>Ascomycota</taxon>
        <taxon>Pezizomycotina</taxon>
        <taxon>Sordariomycetes</taxon>
        <taxon>Hypocreomycetidae</taxon>
        <taxon>Hypocreales</taxon>
        <taxon>Nectriaceae</taxon>
        <taxon>Fusarium</taxon>
        <taxon>Fusarium incarnatum-equiseti species complex</taxon>
    </lineage>
</organism>
<proteinExistence type="inferred from homology"/>
<evidence type="ECO:0008006" key="4">
    <source>
        <dbReference type="Google" id="ProtNLM"/>
    </source>
</evidence>
<dbReference type="Gene3D" id="1.20.200.10">
    <property type="entry name" value="Fumarase/aspartase (Central domain)"/>
    <property type="match status" value="1"/>
</dbReference>
<dbReference type="PROSITE" id="PS00488">
    <property type="entry name" value="PAL_HISTIDASE"/>
    <property type="match status" value="1"/>
</dbReference>
<dbReference type="Gene3D" id="1.10.275.10">
    <property type="entry name" value="Fumarase/aspartase (N-terminal domain)"/>
    <property type="match status" value="1"/>
</dbReference>